<gene>
    <name evidence="1" type="ORF">CAPTEDRAFT_214263</name>
</gene>
<dbReference type="EnsemblMetazoa" id="CapteT214263">
    <property type="protein sequence ID" value="CapteP214263"/>
    <property type="gene ID" value="CapteG214263"/>
</dbReference>
<reference evidence="2" key="3">
    <citation type="submission" date="2015-06" db="UniProtKB">
        <authorList>
            <consortium name="EnsemblMetazoa"/>
        </authorList>
    </citation>
    <scope>IDENTIFICATION</scope>
</reference>
<dbReference type="EMBL" id="AMQN01046060">
    <property type="status" value="NOT_ANNOTATED_CDS"/>
    <property type="molecule type" value="Genomic_DNA"/>
</dbReference>
<evidence type="ECO:0000313" key="2">
    <source>
        <dbReference type="EnsemblMetazoa" id="CapteP214263"/>
    </source>
</evidence>
<dbReference type="EMBL" id="KB304004">
    <property type="protein sequence ID" value="ELU02489.1"/>
    <property type="molecule type" value="Genomic_DNA"/>
</dbReference>
<organism evidence="1">
    <name type="scientific">Capitella teleta</name>
    <name type="common">Polychaete worm</name>
    <dbReference type="NCBI Taxonomy" id="283909"/>
    <lineage>
        <taxon>Eukaryota</taxon>
        <taxon>Metazoa</taxon>
        <taxon>Spiralia</taxon>
        <taxon>Lophotrochozoa</taxon>
        <taxon>Annelida</taxon>
        <taxon>Polychaeta</taxon>
        <taxon>Sedentaria</taxon>
        <taxon>Scolecida</taxon>
        <taxon>Capitellidae</taxon>
        <taxon>Capitella</taxon>
    </lineage>
</organism>
<proteinExistence type="predicted"/>
<protein>
    <submittedName>
        <fullName evidence="1 2">Uncharacterized protein</fullName>
    </submittedName>
</protein>
<dbReference type="AlphaFoldDB" id="R7U955"/>
<evidence type="ECO:0000313" key="3">
    <source>
        <dbReference type="Proteomes" id="UP000014760"/>
    </source>
</evidence>
<feature type="non-terminal residue" evidence="1">
    <location>
        <position position="290"/>
    </location>
</feature>
<dbReference type="HOGENOM" id="CLU_961624_0_0_1"/>
<feature type="non-terminal residue" evidence="1">
    <location>
        <position position="1"/>
    </location>
</feature>
<sequence length="290" mass="29836">DNVALSAKGSYLANNGDITLDAIDGRNLVYGSLEHGAASTLAALPFYYNVDILKATVIIGDATIRGKDIHIRARAESNPDKDMNNDDGIFNSGSSFLSDLQSDIEDFKLIAAVSRSDVTSKITISDNAVLEGDNITIEANSIANVTASPISIAVAVAVGVLDTESTVNVNGTLLAAGDITISSRTDNYLDVNAEPIFGKSGYAGSIAVGVLNSDSGVYVNHGSSIVAGGDLSVKAANVDYSYVYAASSAGNKGKLAVSIAAHVEEGDTEAVLAGDVLVQGDTDVHAVHKQ</sequence>
<reference evidence="3" key="1">
    <citation type="submission" date="2012-12" db="EMBL/GenBank/DDBJ databases">
        <authorList>
            <person name="Hellsten U."/>
            <person name="Grimwood J."/>
            <person name="Chapman J.A."/>
            <person name="Shapiro H."/>
            <person name="Aerts A."/>
            <person name="Otillar R.P."/>
            <person name="Terry A.Y."/>
            <person name="Boore J.L."/>
            <person name="Simakov O."/>
            <person name="Marletaz F."/>
            <person name="Cho S.-J."/>
            <person name="Edsinger-Gonzales E."/>
            <person name="Havlak P."/>
            <person name="Kuo D.-H."/>
            <person name="Larsson T."/>
            <person name="Lv J."/>
            <person name="Arendt D."/>
            <person name="Savage R."/>
            <person name="Osoegawa K."/>
            <person name="de Jong P."/>
            <person name="Lindberg D.R."/>
            <person name="Seaver E.C."/>
            <person name="Weisblat D.A."/>
            <person name="Putnam N.H."/>
            <person name="Grigoriev I.V."/>
            <person name="Rokhsar D.S."/>
        </authorList>
    </citation>
    <scope>NUCLEOTIDE SEQUENCE</scope>
    <source>
        <strain evidence="3">I ESC-2004</strain>
    </source>
</reference>
<accession>R7U955</accession>
<name>R7U955_CAPTE</name>
<dbReference type="STRING" id="283909.R7U955"/>
<evidence type="ECO:0000313" key="1">
    <source>
        <dbReference type="EMBL" id="ELU02489.1"/>
    </source>
</evidence>
<keyword evidence="3" id="KW-1185">Reference proteome</keyword>
<reference evidence="1 3" key="2">
    <citation type="journal article" date="2013" name="Nature">
        <title>Insights into bilaterian evolution from three spiralian genomes.</title>
        <authorList>
            <person name="Simakov O."/>
            <person name="Marletaz F."/>
            <person name="Cho S.J."/>
            <person name="Edsinger-Gonzales E."/>
            <person name="Havlak P."/>
            <person name="Hellsten U."/>
            <person name="Kuo D.H."/>
            <person name="Larsson T."/>
            <person name="Lv J."/>
            <person name="Arendt D."/>
            <person name="Savage R."/>
            <person name="Osoegawa K."/>
            <person name="de Jong P."/>
            <person name="Grimwood J."/>
            <person name="Chapman J.A."/>
            <person name="Shapiro H."/>
            <person name="Aerts A."/>
            <person name="Otillar R.P."/>
            <person name="Terry A.Y."/>
            <person name="Boore J.L."/>
            <person name="Grigoriev I.V."/>
            <person name="Lindberg D.R."/>
            <person name="Seaver E.C."/>
            <person name="Weisblat D.A."/>
            <person name="Putnam N.H."/>
            <person name="Rokhsar D.S."/>
        </authorList>
    </citation>
    <scope>NUCLEOTIDE SEQUENCE</scope>
    <source>
        <strain evidence="1 3">I ESC-2004</strain>
    </source>
</reference>
<dbReference type="Proteomes" id="UP000014760">
    <property type="component" value="Unassembled WGS sequence"/>
</dbReference>